<reference evidence="7 8" key="1">
    <citation type="submission" date="2015-04" db="EMBL/GenBank/DDBJ databases">
        <authorList>
            <person name="Syromyatnikov M.Y."/>
            <person name="Popov V.N."/>
        </authorList>
    </citation>
    <scope>NUCLEOTIDE SEQUENCE [LARGE SCALE GENOMIC DNA]</scope>
    <source>
        <strain evidence="7">WF-38-12</strain>
    </source>
</reference>
<dbReference type="STRING" id="28573.A0A0U1M5P8"/>
<accession>A0A0U1M5P8</accession>
<name>A0A0U1M5P8_TALIS</name>
<keyword evidence="4" id="KW-0539">Nucleus</keyword>
<dbReference type="OMA" id="PIFEVEM"/>
<evidence type="ECO:0000256" key="4">
    <source>
        <dbReference type="ARBA" id="ARBA00023242"/>
    </source>
</evidence>
<dbReference type="GO" id="GO:0008270">
    <property type="term" value="F:zinc ion binding"/>
    <property type="evidence" value="ECO:0007669"/>
    <property type="project" value="InterPro"/>
</dbReference>
<dbReference type="EMBL" id="CVMT01000008">
    <property type="protein sequence ID" value="CRG90958.1"/>
    <property type="molecule type" value="Genomic_DNA"/>
</dbReference>
<sequence length="696" mass="79008">MVTLPPGLSTQQARPADNLKALSCSSVECIYPEPVRSRHQRKPELILTTRLKHYESLLRKNGINPNTIIDSDDYYDSVSVEDEAEKTLSSDPSDANNEATEGQFLSRGSKSIYFDNNVWRNFGRDLRDTDSIFDDMEDYGMAHNLSAEQLELPLNFDRLLLAGPSTHSLASLHPDPVQSLKLWNVFLENVNPLTKVIHAPSVQKQIMEVIGDIESVGKGFEALLFAVYCCALNSMTEDEVKSELYTEKAILWNKCRVGAQEALVNARFTSTTDFLVLQALLLFIISAREDCHQRSLWCLSGVTIRIAHQLGLHRDGSCLGMPFFEAEMRRRIWWQLTVTDRLIARVCGSLPTPLPQSDTRLPTIINDAELHPDMKESVADSSGATEMIFCQVRYEFNAWFQRQDNGKVAKNGEDPWRLLAAFGQKMSENAVADLERTLIERIIKKCDPSIPLHLLAITSARSTIAMVRLMALDPFHSLGRGKPLSQAKRDKIFESSLELAKFSTEIRSMDLLKRFSWHLDYFFPWPALLYALSELRYRPIGESTSQAWSYLSSLYSRHHARLLYRPRGPLHIIISKLAVKAWAVQKSQYEQQGLPVPSQPGIVAIASEIDNQGYRFATKKYDQKNYREKTPIVRDFNLSEPTHGINTSTQLNEDSSDFLADFFDQTAPLDNTAMDWGILDRILTQNPQDFDTSVYL</sequence>
<dbReference type="GO" id="GO:0006351">
    <property type="term" value="P:DNA-templated transcription"/>
    <property type="evidence" value="ECO:0007669"/>
    <property type="project" value="InterPro"/>
</dbReference>
<gene>
    <name evidence="7" type="ORF">PISL3812_08006</name>
</gene>
<dbReference type="Proteomes" id="UP000054383">
    <property type="component" value="Unassembled WGS sequence"/>
</dbReference>
<feature type="domain" description="Xylanolytic transcriptional activator regulatory" evidence="6">
    <location>
        <begin position="296"/>
        <end position="368"/>
    </location>
</feature>
<evidence type="ECO:0000256" key="2">
    <source>
        <dbReference type="ARBA" id="ARBA00023015"/>
    </source>
</evidence>
<dbReference type="AlphaFoldDB" id="A0A0U1M5P8"/>
<evidence type="ECO:0000259" key="6">
    <source>
        <dbReference type="SMART" id="SM00906"/>
    </source>
</evidence>
<evidence type="ECO:0000256" key="5">
    <source>
        <dbReference type="SAM" id="MobiDB-lite"/>
    </source>
</evidence>
<organism evidence="7 8">
    <name type="scientific">Talaromyces islandicus</name>
    <name type="common">Penicillium islandicum</name>
    <dbReference type="NCBI Taxonomy" id="28573"/>
    <lineage>
        <taxon>Eukaryota</taxon>
        <taxon>Fungi</taxon>
        <taxon>Dikarya</taxon>
        <taxon>Ascomycota</taxon>
        <taxon>Pezizomycotina</taxon>
        <taxon>Eurotiomycetes</taxon>
        <taxon>Eurotiomycetidae</taxon>
        <taxon>Eurotiales</taxon>
        <taxon>Trichocomaceae</taxon>
        <taxon>Talaromyces</taxon>
        <taxon>Talaromyces sect. Islandici</taxon>
    </lineage>
</organism>
<dbReference type="Pfam" id="PF04082">
    <property type="entry name" value="Fungal_trans"/>
    <property type="match status" value="1"/>
</dbReference>
<keyword evidence="2" id="KW-0805">Transcription regulation</keyword>
<dbReference type="GO" id="GO:0003677">
    <property type="term" value="F:DNA binding"/>
    <property type="evidence" value="ECO:0007669"/>
    <property type="project" value="InterPro"/>
</dbReference>
<dbReference type="PANTHER" id="PTHR31001">
    <property type="entry name" value="UNCHARACTERIZED TRANSCRIPTIONAL REGULATORY PROTEIN"/>
    <property type="match status" value="1"/>
</dbReference>
<dbReference type="InterPro" id="IPR007219">
    <property type="entry name" value="XnlR_reg_dom"/>
</dbReference>
<keyword evidence="3" id="KW-0804">Transcription</keyword>
<evidence type="ECO:0000256" key="3">
    <source>
        <dbReference type="ARBA" id="ARBA00023163"/>
    </source>
</evidence>
<dbReference type="GO" id="GO:0005634">
    <property type="term" value="C:nucleus"/>
    <property type="evidence" value="ECO:0007669"/>
    <property type="project" value="UniProtKB-SubCell"/>
</dbReference>
<feature type="region of interest" description="Disordered" evidence="5">
    <location>
        <begin position="80"/>
        <end position="103"/>
    </location>
</feature>
<evidence type="ECO:0000256" key="1">
    <source>
        <dbReference type="ARBA" id="ARBA00004123"/>
    </source>
</evidence>
<feature type="compositionally biased region" description="Polar residues" evidence="5">
    <location>
        <begin position="87"/>
        <end position="100"/>
    </location>
</feature>
<dbReference type="OrthoDB" id="2269373at2759"/>
<comment type="subcellular location">
    <subcellularLocation>
        <location evidence="1">Nucleus</location>
    </subcellularLocation>
</comment>
<dbReference type="InterPro" id="IPR050613">
    <property type="entry name" value="Sec_Metabolite_Reg"/>
</dbReference>
<dbReference type="SMART" id="SM00906">
    <property type="entry name" value="Fungal_trans"/>
    <property type="match status" value="1"/>
</dbReference>
<dbReference type="CDD" id="cd12148">
    <property type="entry name" value="fungal_TF_MHR"/>
    <property type="match status" value="1"/>
</dbReference>
<evidence type="ECO:0000313" key="8">
    <source>
        <dbReference type="Proteomes" id="UP000054383"/>
    </source>
</evidence>
<proteinExistence type="predicted"/>
<evidence type="ECO:0000313" key="7">
    <source>
        <dbReference type="EMBL" id="CRG90958.1"/>
    </source>
</evidence>
<keyword evidence="8" id="KW-1185">Reference proteome</keyword>
<dbReference type="PANTHER" id="PTHR31001:SF85">
    <property type="entry name" value="ZN(II)2CYS6 TRANSCRIPTION FACTOR (EUROFUNG)"/>
    <property type="match status" value="1"/>
</dbReference>
<protein>
    <submittedName>
        <fullName evidence="7">Thiamine repressible genes regulatory protein thi1</fullName>
    </submittedName>
</protein>